<organism evidence="3 4">
    <name type="scientific">Nonomuraea composti</name>
    <dbReference type="NCBI Taxonomy" id="2720023"/>
    <lineage>
        <taxon>Bacteria</taxon>
        <taxon>Bacillati</taxon>
        <taxon>Actinomycetota</taxon>
        <taxon>Actinomycetes</taxon>
        <taxon>Streptosporangiales</taxon>
        <taxon>Streptosporangiaceae</taxon>
        <taxon>Nonomuraea</taxon>
    </lineage>
</organism>
<gene>
    <name evidence="3" type="ORF">HCN51_20585</name>
</gene>
<evidence type="ECO:0000313" key="3">
    <source>
        <dbReference type="EMBL" id="NJP91827.1"/>
    </source>
</evidence>
<sequence length="331" mass="35961">MIMNVTEQAAETMRALALDEALKDRVAADPALRELAWRVAERYVGGRTIDEALGRAALLNAEGSAATIDYMGESCRDAGLATAETEVFLDLSRQAAARGVNCSVSLDLSHIGSVVDRELGLANATRLAEATAAAGQEMMISMEGSDRTDLVLWTHERLCERFGHVGVTIQARLHRTAEDLPRLLRRPGRIRLVKGSYLEPESVAYPRGSRELRAAFLACATRLLDDGHLCSIATHDPDLLTELQPHMRPGTGAYEVETLLGLDAGRLAAMRDRGHPTRQYIVFGTQWWLYVCNRVAEDPLRLLQALIDATRAGSELTSGGLACGAVTTAEP</sequence>
<reference evidence="3 4" key="1">
    <citation type="submission" date="2020-03" db="EMBL/GenBank/DDBJ databases">
        <title>WGS of actinomycetes isolated from Thailand.</title>
        <authorList>
            <person name="Thawai C."/>
        </authorList>
    </citation>
    <scope>NUCLEOTIDE SEQUENCE [LARGE SCALE GENOMIC DNA]</scope>
    <source>
        <strain evidence="3 4">FMUSA5-5</strain>
    </source>
</reference>
<evidence type="ECO:0000313" key="4">
    <source>
        <dbReference type="Proteomes" id="UP000696294"/>
    </source>
</evidence>
<evidence type="ECO:0000256" key="1">
    <source>
        <dbReference type="ARBA" id="ARBA00023002"/>
    </source>
</evidence>
<keyword evidence="4" id="KW-1185">Reference proteome</keyword>
<protein>
    <submittedName>
        <fullName evidence="3">Proline dehydrogenase</fullName>
    </submittedName>
</protein>
<comment type="caution">
    <text evidence="3">The sequence shown here is derived from an EMBL/GenBank/DDBJ whole genome shotgun (WGS) entry which is preliminary data.</text>
</comment>
<keyword evidence="1" id="KW-0560">Oxidoreductase</keyword>
<dbReference type="Gene3D" id="3.20.20.220">
    <property type="match status" value="1"/>
</dbReference>
<proteinExistence type="predicted"/>
<name>A0ABX1B5X0_9ACTN</name>
<evidence type="ECO:0000259" key="2">
    <source>
        <dbReference type="Pfam" id="PF01619"/>
    </source>
</evidence>
<accession>A0ABX1B5X0</accession>
<dbReference type="InterPro" id="IPR002872">
    <property type="entry name" value="Proline_DH_dom"/>
</dbReference>
<dbReference type="Proteomes" id="UP000696294">
    <property type="component" value="Unassembled WGS sequence"/>
</dbReference>
<dbReference type="InterPro" id="IPR029041">
    <property type="entry name" value="FAD-linked_oxidoreductase-like"/>
</dbReference>
<dbReference type="SUPFAM" id="SSF51730">
    <property type="entry name" value="FAD-linked oxidoreductase"/>
    <property type="match status" value="1"/>
</dbReference>
<dbReference type="EMBL" id="JAATEP010000013">
    <property type="protein sequence ID" value="NJP91827.1"/>
    <property type="molecule type" value="Genomic_DNA"/>
</dbReference>
<feature type="domain" description="Proline dehydrogenase" evidence="2">
    <location>
        <begin position="54"/>
        <end position="285"/>
    </location>
</feature>
<dbReference type="Pfam" id="PF01619">
    <property type="entry name" value="Pro_dh"/>
    <property type="match status" value="1"/>
</dbReference>